<evidence type="ECO:0000256" key="1">
    <source>
        <dbReference type="SAM" id="Phobius"/>
    </source>
</evidence>
<comment type="caution">
    <text evidence="2">The sequence shown here is derived from an EMBL/GenBank/DDBJ whole genome shotgun (WGS) entry which is preliminary data.</text>
</comment>
<keyword evidence="1" id="KW-1133">Transmembrane helix</keyword>
<proteinExistence type="predicted"/>
<dbReference type="AlphaFoldDB" id="A0A7Y0FMA6"/>
<dbReference type="Proteomes" id="UP000559626">
    <property type="component" value="Unassembled WGS sequence"/>
</dbReference>
<protein>
    <submittedName>
        <fullName evidence="2">Carboxypeptidase regulatory-like domain-containing protein</fullName>
    </submittedName>
</protein>
<keyword evidence="3" id="KW-1185">Reference proteome</keyword>
<dbReference type="RefSeq" id="WP_169531121.1">
    <property type="nucleotide sequence ID" value="NZ_JABBGH010000002.1"/>
</dbReference>
<accession>A0A7Y0FMA6</accession>
<keyword evidence="1" id="KW-0812">Transmembrane</keyword>
<sequence length="164" mass="18041">MLFPLLIVAVLNAVVVCLFRGVISLAVVVLLLGRTPTISAQTLQGPPTYQPTGLQTLIQVQPHSALVRVRYESHMPGPVELELRNDQRCVVYSERKRQAQFVGNYDLAHLPAGDYTLHVSAAGFHHVEVLRLQRATTALVTVELIKPDDFHVSPLSLFPSAATK</sequence>
<keyword evidence="1" id="KW-0472">Membrane</keyword>
<reference evidence="2 3" key="1">
    <citation type="submission" date="2020-04" db="EMBL/GenBank/DDBJ databases">
        <title>Hymenobacter polaris sp. nov., isolated from Arctic soil.</title>
        <authorList>
            <person name="Dahal R.H."/>
        </authorList>
    </citation>
    <scope>NUCLEOTIDE SEQUENCE [LARGE SCALE GENOMIC DNA]</scope>
    <source>
        <strain evidence="2 3">RP-2-7</strain>
    </source>
</reference>
<keyword evidence="2" id="KW-0378">Hydrolase</keyword>
<organism evidence="2 3">
    <name type="scientific">Hymenobacter polaris</name>
    <dbReference type="NCBI Taxonomy" id="2682546"/>
    <lineage>
        <taxon>Bacteria</taxon>
        <taxon>Pseudomonadati</taxon>
        <taxon>Bacteroidota</taxon>
        <taxon>Cytophagia</taxon>
        <taxon>Cytophagales</taxon>
        <taxon>Hymenobacteraceae</taxon>
        <taxon>Hymenobacter</taxon>
    </lineage>
</organism>
<feature type="transmembrane region" description="Helical" evidence="1">
    <location>
        <begin position="6"/>
        <end position="32"/>
    </location>
</feature>
<name>A0A7Y0FMA6_9BACT</name>
<dbReference type="GO" id="GO:0004180">
    <property type="term" value="F:carboxypeptidase activity"/>
    <property type="evidence" value="ECO:0007669"/>
    <property type="project" value="UniProtKB-KW"/>
</dbReference>
<keyword evidence="2" id="KW-0645">Protease</keyword>
<gene>
    <name evidence="2" type="ORF">HHL22_10595</name>
</gene>
<keyword evidence="2" id="KW-0121">Carboxypeptidase</keyword>
<dbReference type="EMBL" id="JABBGH010000002">
    <property type="protein sequence ID" value="NML65653.1"/>
    <property type="molecule type" value="Genomic_DNA"/>
</dbReference>
<evidence type="ECO:0000313" key="2">
    <source>
        <dbReference type="EMBL" id="NML65653.1"/>
    </source>
</evidence>
<evidence type="ECO:0000313" key="3">
    <source>
        <dbReference type="Proteomes" id="UP000559626"/>
    </source>
</evidence>